<keyword evidence="8" id="KW-0106">Calcium</keyword>
<evidence type="ECO:0000256" key="13">
    <source>
        <dbReference type="SAM" id="SignalP"/>
    </source>
</evidence>
<evidence type="ECO:0000256" key="9">
    <source>
        <dbReference type="ARBA" id="ARBA00023157"/>
    </source>
</evidence>
<dbReference type="InterPro" id="IPR018097">
    <property type="entry name" value="EGF_Ca-bd_CS"/>
</dbReference>
<dbReference type="FunFam" id="2.10.25.10:FF:000038">
    <property type="entry name" value="Fibrillin 2"/>
    <property type="match status" value="1"/>
</dbReference>
<evidence type="ECO:0000313" key="15">
    <source>
        <dbReference type="Proteomes" id="UP000504635"/>
    </source>
</evidence>
<dbReference type="Gene3D" id="2.10.25.10">
    <property type="entry name" value="Laminin"/>
    <property type="match status" value="14"/>
</dbReference>
<sequence length="1110" mass="124073">MNRSKSVKLTLNCMSPFLLVVLLLFAPSQEFNLKTRQTCCGIGTNFSSKVKTTGSNCKDYQPPIPGISTPDESYCLSTIDLCCRKQLRVIECESGQEDAKLGTCTREDGEKKDCCEACQMGIETKKSGDPCTDTLGFGSPYAEAYISCCENPLPKKTSILPTSTTVKPTRKAVSLSTENVRAYPGLSEEHVCETQEFCAQLCEPSGTSFKCGCFPGYQLMKDGVSCKPIKHATGSRCEQHNPCDHDCTDTGTSIVCSCRDGYTLGIDNRTCNDIDECALGTFSCEPGEECENDEGTYFCFVTELESEEDSTNTKCPVGHKFNAEKSVCDDVNECEFDLICAPPKTCKNTIGSFICEGPDCPPGFKYKASIETCSDIDECLTDENDCDKVSEICVNTKGNYTCVDKASRTACPPGFKKNNLSFDCEDINECYDDIKVCLDNEECINEEGGYKCVKMEQGSLNNKAYSPFSKKVPCPTGFKYNETKSTCDDINECQLRLDNCSAMHRCDNTMGSFYCTRTVSCGTGYTLNSHNDLCEDDDECALGTHNCNDLGPNYRCKNQMGTYKCDLIRPIYRPPPVQTTPSVATTKSTTQSSTHRTSIKSSPQSFNYNRGYINPNPYNRYNPTDQSTPPPTTTPYTTPYQGPYANQFWHMFRPNFAPQTTTSTSSAPTFHSSYFPYQYPFSLRPYRPIETTERRVSEPPIIEVQKKCLPGYKMNDKRDCEDINECESNPCPAGLKCLNFNGRYECSSPLQCRIGYEPNESADDCVDVDECARNTHKCNRSQICKNGEGYYTCECPPGHHLSTQSQMCEDIDECKYYRPCGSNSDCVNTVGSYKCTCKGGFYQNQSSCEDINECEQTPSLCEQNCVNLWGSYRCACKLGYSLRNDTRTCEDIDECEKFRDRKLCVGTCKNIPGSYTCECPKGYKLGSDKRVCTDIDECQQNVCGHQEDICVNTRGGYKCYPINCKPYYSKDPNNASRCKRVTCDPRDNQCLLMPEQYSYQFMTLVSNLPLPEDGISLIKIKGPNWTAARAEFTLKLLEVNSPPGLAKVDDSYIQKIQREGNVMELNLIKRIQGPQEIKVQVEMKLYQNRGGNLIGSIVVYIIIIVSDYTF</sequence>
<keyword evidence="6 13" id="KW-0732">Signal</keyword>
<dbReference type="SUPFAM" id="SSF57196">
    <property type="entry name" value="EGF/Laminin"/>
    <property type="match status" value="3"/>
</dbReference>
<feature type="region of interest" description="Disordered" evidence="12">
    <location>
        <begin position="616"/>
        <end position="635"/>
    </location>
</feature>
<evidence type="ECO:0000256" key="10">
    <source>
        <dbReference type="ARBA" id="ARBA00023180"/>
    </source>
</evidence>
<comment type="caution">
    <text evidence="11">Lacks conserved residue(s) required for the propagation of feature annotation.</text>
</comment>
<dbReference type="FunCoup" id="A0A6J2YGX8">
    <property type="interactions" value="4"/>
</dbReference>
<feature type="domain" description="EGF-like" evidence="14">
    <location>
        <begin position="767"/>
        <end position="809"/>
    </location>
</feature>
<dbReference type="FunFam" id="2.10.25.10:FF:000005">
    <property type="entry name" value="Fibrillin 2"/>
    <property type="match status" value="1"/>
</dbReference>
<dbReference type="AlphaFoldDB" id="A0A6J2YGX8"/>
<dbReference type="PANTHER" id="PTHR24050:SF27">
    <property type="entry name" value="FIBRILLIN-1"/>
    <property type="match status" value="1"/>
</dbReference>
<gene>
    <name evidence="16" type="primary">LOC115887167</name>
</gene>
<keyword evidence="4" id="KW-0272">Extracellular matrix</keyword>
<evidence type="ECO:0000256" key="2">
    <source>
        <dbReference type="ARBA" id="ARBA00006127"/>
    </source>
</evidence>
<dbReference type="FunFam" id="2.10.25.10:FF:000010">
    <property type="entry name" value="Pro-epidermal growth factor"/>
    <property type="match status" value="1"/>
</dbReference>
<dbReference type="Proteomes" id="UP000504635">
    <property type="component" value="Unplaced"/>
</dbReference>
<dbReference type="GO" id="GO:0071944">
    <property type="term" value="C:cell periphery"/>
    <property type="evidence" value="ECO:0007669"/>
    <property type="project" value="UniProtKB-ARBA"/>
</dbReference>
<dbReference type="SUPFAM" id="SSF57184">
    <property type="entry name" value="Growth factor receptor domain"/>
    <property type="match status" value="4"/>
</dbReference>
<dbReference type="PROSITE" id="PS00010">
    <property type="entry name" value="ASX_HYDROXYL"/>
    <property type="match status" value="4"/>
</dbReference>
<dbReference type="InterPro" id="IPR009030">
    <property type="entry name" value="Growth_fac_rcpt_cys_sf"/>
</dbReference>
<dbReference type="InterPro" id="IPR052235">
    <property type="entry name" value="Nephronectin_domain"/>
</dbReference>
<dbReference type="KEGG" id="soy:115887167"/>
<evidence type="ECO:0000256" key="8">
    <source>
        <dbReference type="ARBA" id="ARBA00022837"/>
    </source>
</evidence>
<evidence type="ECO:0000256" key="11">
    <source>
        <dbReference type="PROSITE-ProRule" id="PRU00076"/>
    </source>
</evidence>
<dbReference type="InterPro" id="IPR001881">
    <property type="entry name" value="EGF-like_Ca-bd_dom"/>
</dbReference>
<keyword evidence="9" id="KW-1015">Disulfide bond</keyword>
<dbReference type="InterPro" id="IPR000742">
    <property type="entry name" value="EGF"/>
</dbReference>
<proteinExistence type="inferred from homology"/>
<feature type="compositionally biased region" description="Low complexity" evidence="12">
    <location>
        <begin position="579"/>
        <end position="590"/>
    </location>
</feature>
<comment type="subcellular location">
    <subcellularLocation>
        <location evidence="1">Secreted</location>
        <location evidence="1">Extracellular space</location>
        <location evidence="1">Extracellular matrix</location>
    </subcellularLocation>
</comment>
<feature type="domain" description="EGF-like" evidence="14">
    <location>
        <begin position="810"/>
        <end position="849"/>
    </location>
</feature>
<dbReference type="Pfam" id="PF12662">
    <property type="entry name" value="cEGF"/>
    <property type="match status" value="3"/>
</dbReference>
<feature type="domain" description="EGF-like" evidence="14">
    <location>
        <begin position="891"/>
        <end position="933"/>
    </location>
</feature>
<feature type="region of interest" description="Disordered" evidence="12">
    <location>
        <begin position="576"/>
        <end position="608"/>
    </location>
</feature>
<dbReference type="PROSITE" id="PS01186">
    <property type="entry name" value="EGF_2"/>
    <property type="match status" value="4"/>
</dbReference>
<keyword evidence="15" id="KW-1185">Reference proteome</keyword>
<accession>A0A6J2YGX8</accession>
<dbReference type="InterPro" id="IPR000152">
    <property type="entry name" value="EGF-type_Asp/Asn_hydroxyl_site"/>
</dbReference>
<feature type="domain" description="EGF-like" evidence="14">
    <location>
        <begin position="850"/>
        <end position="890"/>
    </location>
</feature>
<evidence type="ECO:0000259" key="14">
    <source>
        <dbReference type="PROSITE" id="PS50026"/>
    </source>
</evidence>
<evidence type="ECO:0000256" key="7">
    <source>
        <dbReference type="ARBA" id="ARBA00022737"/>
    </source>
</evidence>
<evidence type="ECO:0000313" key="16">
    <source>
        <dbReference type="RefSeq" id="XP_030762369.1"/>
    </source>
</evidence>
<reference evidence="16" key="1">
    <citation type="submission" date="2025-08" db="UniProtKB">
        <authorList>
            <consortium name="RefSeq"/>
        </authorList>
    </citation>
    <scope>IDENTIFICATION</scope>
    <source>
        <tissue evidence="16">Gonads</tissue>
    </source>
</reference>
<dbReference type="InParanoid" id="A0A6J2YGX8"/>
<dbReference type="PROSITE" id="PS50026">
    <property type="entry name" value="EGF_3"/>
    <property type="match status" value="4"/>
</dbReference>
<protein>
    <submittedName>
        <fullName evidence="16">Fibulin-1-like</fullName>
    </submittedName>
</protein>
<evidence type="ECO:0000256" key="12">
    <source>
        <dbReference type="SAM" id="MobiDB-lite"/>
    </source>
</evidence>
<dbReference type="PROSITE" id="PS01187">
    <property type="entry name" value="EGF_CA"/>
    <property type="match status" value="4"/>
</dbReference>
<comment type="similarity">
    <text evidence="2">Belongs to the fibulin family.</text>
</comment>
<evidence type="ECO:0000256" key="5">
    <source>
        <dbReference type="ARBA" id="ARBA00022536"/>
    </source>
</evidence>
<dbReference type="InterPro" id="IPR026823">
    <property type="entry name" value="cEGF"/>
</dbReference>
<feature type="compositionally biased region" description="Low complexity" evidence="12">
    <location>
        <begin position="616"/>
        <end position="627"/>
    </location>
</feature>
<dbReference type="GeneID" id="115887167"/>
<dbReference type="FunFam" id="2.10.25.10:FF:000119">
    <property type="entry name" value="vitamin K-dependent protein S"/>
    <property type="match status" value="1"/>
</dbReference>
<dbReference type="InterPro" id="IPR049883">
    <property type="entry name" value="NOTCH1_EGF-like"/>
</dbReference>
<dbReference type="OrthoDB" id="10022113at2759"/>
<dbReference type="Pfam" id="PF22914">
    <property type="entry name" value="Fibulin_C"/>
    <property type="match status" value="1"/>
</dbReference>
<keyword evidence="3" id="KW-0964">Secreted</keyword>
<dbReference type="SMART" id="SM00179">
    <property type="entry name" value="EGF_CA"/>
    <property type="match status" value="13"/>
</dbReference>
<keyword evidence="7" id="KW-0677">Repeat</keyword>
<feature type="signal peptide" evidence="13">
    <location>
        <begin position="1"/>
        <end position="30"/>
    </location>
</feature>
<dbReference type="Pfam" id="PF07645">
    <property type="entry name" value="EGF_CA"/>
    <property type="match status" value="8"/>
</dbReference>
<dbReference type="SMART" id="SM00181">
    <property type="entry name" value="EGF"/>
    <property type="match status" value="11"/>
</dbReference>
<feature type="compositionally biased region" description="Polar residues" evidence="12">
    <location>
        <begin position="591"/>
        <end position="606"/>
    </location>
</feature>
<dbReference type="CDD" id="cd00054">
    <property type="entry name" value="EGF_CA"/>
    <property type="match status" value="4"/>
</dbReference>
<name>A0A6J2YGX8_SITOR</name>
<organism evidence="15 16">
    <name type="scientific">Sitophilus oryzae</name>
    <name type="common">Rice weevil</name>
    <name type="synonym">Curculio oryzae</name>
    <dbReference type="NCBI Taxonomy" id="7048"/>
    <lineage>
        <taxon>Eukaryota</taxon>
        <taxon>Metazoa</taxon>
        <taxon>Ecdysozoa</taxon>
        <taxon>Arthropoda</taxon>
        <taxon>Hexapoda</taxon>
        <taxon>Insecta</taxon>
        <taxon>Pterygota</taxon>
        <taxon>Neoptera</taxon>
        <taxon>Endopterygota</taxon>
        <taxon>Coleoptera</taxon>
        <taxon>Polyphaga</taxon>
        <taxon>Cucujiformia</taxon>
        <taxon>Curculionidae</taxon>
        <taxon>Dryophthorinae</taxon>
        <taxon>Sitophilus</taxon>
    </lineage>
</organism>
<feature type="chain" id="PRO_5026774478" evidence="13">
    <location>
        <begin position="31"/>
        <end position="1110"/>
    </location>
</feature>
<dbReference type="PANTHER" id="PTHR24050">
    <property type="entry name" value="PA14 DOMAIN-CONTAINING PROTEIN"/>
    <property type="match status" value="1"/>
</dbReference>
<keyword evidence="10" id="KW-0325">Glycoprotein</keyword>
<dbReference type="InterPro" id="IPR055088">
    <property type="entry name" value="Fibulin_C"/>
</dbReference>
<dbReference type="GO" id="GO:0005509">
    <property type="term" value="F:calcium ion binding"/>
    <property type="evidence" value="ECO:0007669"/>
    <property type="project" value="InterPro"/>
</dbReference>
<dbReference type="RefSeq" id="XP_030762369.1">
    <property type="nucleotide sequence ID" value="XM_030906509.1"/>
</dbReference>
<evidence type="ECO:0000256" key="3">
    <source>
        <dbReference type="ARBA" id="ARBA00022525"/>
    </source>
</evidence>
<evidence type="ECO:0000256" key="4">
    <source>
        <dbReference type="ARBA" id="ARBA00022530"/>
    </source>
</evidence>
<evidence type="ECO:0000256" key="1">
    <source>
        <dbReference type="ARBA" id="ARBA00004498"/>
    </source>
</evidence>
<evidence type="ECO:0000256" key="6">
    <source>
        <dbReference type="ARBA" id="ARBA00022729"/>
    </source>
</evidence>
<keyword evidence="5 11" id="KW-0245">EGF-like domain</keyword>